<evidence type="ECO:0000256" key="2">
    <source>
        <dbReference type="ARBA" id="ARBA00004818"/>
    </source>
</evidence>
<comment type="catalytic activity">
    <reaction evidence="1">
        <text>2-phosphoglycolate + H2O = glycolate + phosphate</text>
        <dbReference type="Rhea" id="RHEA:14369"/>
        <dbReference type="ChEBI" id="CHEBI:15377"/>
        <dbReference type="ChEBI" id="CHEBI:29805"/>
        <dbReference type="ChEBI" id="CHEBI:43474"/>
        <dbReference type="ChEBI" id="CHEBI:58033"/>
        <dbReference type="EC" id="3.1.3.18"/>
    </reaction>
</comment>
<dbReference type="InterPro" id="IPR023198">
    <property type="entry name" value="PGP-like_dom2"/>
</dbReference>
<dbReference type="Proteomes" id="UP001595799">
    <property type="component" value="Unassembled WGS sequence"/>
</dbReference>
<evidence type="ECO:0000256" key="4">
    <source>
        <dbReference type="ARBA" id="ARBA00013078"/>
    </source>
</evidence>
<dbReference type="PANTHER" id="PTHR43434:SF1">
    <property type="entry name" value="PHOSPHOGLYCOLATE PHOSPHATASE"/>
    <property type="match status" value="1"/>
</dbReference>
<keyword evidence="6" id="KW-1185">Reference proteome</keyword>
<gene>
    <name evidence="5" type="ORF">ACFOW6_09670</name>
</gene>
<dbReference type="Pfam" id="PF00702">
    <property type="entry name" value="Hydrolase"/>
    <property type="match status" value="1"/>
</dbReference>
<dbReference type="EC" id="3.1.3.18" evidence="4"/>
<dbReference type="RefSeq" id="WP_382422156.1">
    <property type="nucleotide sequence ID" value="NZ_JBHSCW010000004.1"/>
</dbReference>
<dbReference type="InterPro" id="IPR036412">
    <property type="entry name" value="HAD-like_sf"/>
</dbReference>
<evidence type="ECO:0000256" key="1">
    <source>
        <dbReference type="ARBA" id="ARBA00000830"/>
    </source>
</evidence>
<reference evidence="6" key="1">
    <citation type="journal article" date="2019" name="Int. J. Syst. Evol. Microbiol.">
        <title>The Global Catalogue of Microorganisms (GCM) 10K type strain sequencing project: providing services to taxonomists for standard genome sequencing and annotation.</title>
        <authorList>
            <consortium name="The Broad Institute Genomics Platform"/>
            <consortium name="The Broad Institute Genome Sequencing Center for Infectious Disease"/>
            <person name="Wu L."/>
            <person name="Ma J."/>
        </authorList>
    </citation>
    <scope>NUCLEOTIDE SEQUENCE [LARGE SCALE GENOMIC DNA]</scope>
    <source>
        <strain evidence="6">CECT 8472</strain>
    </source>
</reference>
<dbReference type="PANTHER" id="PTHR43434">
    <property type="entry name" value="PHOSPHOGLYCOLATE PHOSPHATASE"/>
    <property type="match status" value="1"/>
</dbReference>
<proteinExistence type="inferred from homology"/>
<dbReference type="Gene3D" id="3.40.50.1000">
    <property type="entry name" value="HAD superfamily/HAD-like"/>
    <property type="match status" value="1"/>
</dbReference>
<evidence type="ECO:0000313" key="6">
    <source>
        <dbReference type="Proteomes" id="UP001595799"/>
    </source>
</evidence>
<evidence type="ECO:0000256" key="3">
    <source>
        <dbReference type="ARBA" id="ARBA00006171"/>
    </source>
</evidence>
<dbReference type="InterPro" id="IPR050155">
    <property type="entry name" value="HAD-like_hydrolase_sf"/>
</dbReference>
<keyword evidence="5" id="KW-0378">Hydrolase</keyword>
<dbReference type="InterPro" id="IPR023214">
    <property type="entry name" value="HAD_sf"/>
</dbReference>
<evidence type="ECO:0000313" key="5">
    <source>
        <dbReference type="EMBL" id="MFC4351809.1"/>
    </source>
</evidence>
<comment type="caution">
    <text evidence="5">The sequence shown here is derived from an EMBL/GenBank/DDBJ whole genome shotgun (WGS) entry which is preliminary data.</text>
</comment>
<comment type="similarity">
    <text evidence="3">Belongs to the HAD-like hydrolase superfamily. CbbY/CbbZ/Gph/YieH family.</text>
</comment>
<dbReference type="SFLD" id="SFLDG01129">
    <property type="entry name" value="C1.5:_HAD__Beta-PGM__Phosphata"/>
    <property type="match status" value="1"/>
</dbReference>
<dbReference type="SUPFAM" id="SSF56784">
    <property type="entry name" value="HAD-like"/>
    <property type="match status" value="1"/>
</dbReference>
<dbReference type="EMBL" id="JBHSCW010000004">
    <property type="protein sequence ID" value="MFC4351809.1"/>
    <property type="molecule type" value="Genomic_DNA"/>
</dbReference>
<organism evidence="5 6">
    <name type="scientific">Fodinicurvata halophila</name>
    <dbReference type="NCBI Taxonomy" id="1419723"/>
    <lineage>
        <taxon>Bacteria</taxon>
        <taxon>Pseudomonadati</taxon>
        <taxon>Pseudomonadota</taxon>
        <taxon>Alphaproteobacteria</taxon>
        <taxon>Rhodospirillales</taxon>
        <taxon>Rhodovibrionaceae</taxon>
        <taxon>Fodinicurvata</taxon>
    </lineage>
</organism>
<name>A0ABV8UL60_9PROT</name>
<accession>A0ABV8UL60</accession>
<protein>
    <recommendedName>
        <fullName evidence="4">phosphoglycolate phosphatase</fullName>
        <ecNumber evidence="4">3.1.3.18</ecNumber>
    </recommendedName>
</protein>
<dbReference type="GO" id="GO:0016787">
    <property type="term" value="F:hydrolase activity"/>
    <property type="evidence" value="ECO:0007669"/>
    <property type="project" value="UniProtKB-KW"/>
</dbReference>
<dbReference type="CDD" id="cd01427">
    <property type="entry name" value="HAD_like"/>
    <property type="match status" value="1"/>
</dbReference>
<dbReference type="SFLD" id="SFLDS00003">
    <property type="entry name" value="Haloacid_Dehalogenase"/>
    <property type="match status" value="1"/>
</dbReference>
<comment type="pathway">
    <text evidence="2">Organic acid metabolism; glycolate biosynthesis; glycolate from 2-phosphoglycolate: step 1/1.</text>
</comment>
<sequence length="219" mass="24449">MQPARYRVAVFDCDGVILASNRLKSEAFAQALEGEDPALVAEFVAWHKANGGIARQVKFDHFFRIMKGMSAPEEPVKQAVERYGEIVRQGLRDCALIPGVEELLAALQARGIACYVNSGGSETELRDIFAERGLAQWFQGIYGSPNDKFRNMQRAGLGDLKPGEGLLFGDSRVDREVARHYGFDFVYVAHESEWRPEVEDILTSDSLAVQNLHLLARTF</sequence>
<dbReference type="Gene3D" id="1.10.150.240">
    <property type="entry name" value="Putative phosphatase, domain 2"/>
    <property type="match status" value="1"/>
</dbReference>